<name>A0ACA9P221_9GLOM</name>
<accession>A0ACA9P221</accession>
<dbReference type="Proteomes" id="UP000789525">
    <property type="component" value="Unassembled WGS sequence"/>
</dbReference>
<comment type="caution">
    <text evidence="1">The sequence shown here is derived from an EMBL/GenBank/DDBJ whole genome shotgun (WGS) entry which is preliminary data.</text>
</comment>
<sequence length="170" mass="19432">MGQADYSSYRSILNLIKQGNNLDIQYVDISHGPSHAHVWCGEWRYRRRRDEDPIVIGTAESSRRDNAKELAAVQAVDWLTYMGYLPPPRSQHYFGHILRISFLAITHPKPIHYYLYSSLANILIYCDLGYPVENVEIAIWRDSGPGDVQVPANLDPSVEERLLVEGMTES</sequence>
<reference evidence="1" key="1">
    <citation type="submission" date="2021-06" db="EMBL/GenBank/DDBJ databases">
        <authorList>
            <person name="Kallberg Y."/>
            <person name="Tangrot J."/>
            <person name="Rosling A."/>
        </authorList>
    </citation>
    <scope>NUCLEOTIDE SEQUENCE</scope>
    <source>
        <strain evidence="1">CL356</strain>
    </source>
</reference>
<proteinExistence type="predicted"/>
<protein>
    <submittedName>
        <fullName evidence="1">16146_t:CDS:1</fullName>
    </submittedName>
</protein>
<keyword evidence="2" id="KW-1185">Reference proteome</keyword>
<dbReference type="EMBL" id="CAJVPT010026917">
    <property type="protein sequence ID" value="CAG8681444.1"/>
    <property type="molecule type" value="Genomic_DNA"/>
</dbReference>
<feature type="non-terminal residue" evidence="1">
    <location>
        <position position="1"/>
    </location>
</feature>
<evidence type="ECO:0000313" key="1">
    <source>
        <dbReference type="EMBL" id="CAG8681444.1"/>
    </source>
</evidence>
<gene>
    <name evidence="1" type="ORF">ACOLOM_LOCUS9358</name>
</gene>
<evidence type="ECO:0000313" key="2">
    <source>
        <dbReference type="Proteomes" id="UP000789525"/>
    </source>
</evidence>
<organism evidence="1 2">
    <name type="scientific">Acaulospora colombiana</name>
    <dbReference type="NCBI Taxonomy" id="27376"/>
    <lineage>
        <taxon>Eukaryota</taxon>
        <taxon>Fungi</taxon>
        <taxon>Fungi incertae sedis</taxon>
        <taxon>Mucoromycota</taxon>
        <taxon>Glomeromycotina</taxon>
        <taxon>Glomeromycetes</taxon>
        <taxon>Diversisporales</taxon>
        <taxon>Acaulosporaceae</taxon>
        <taxon>Acaulospora</taxon>
    </lineage>
</organism>